<dbReference type="OrthoDB" id="6631392at2"/>
<organism evidence="1 2">
    <name type="scientific">Izhakiella capsodis</name>
    <dbReference type="NCBI Taxonomy" id="1367852"/>
    <lineage>
        <taxon>Bacteria</taxon>
        <taxon>Pseudomonadati</taxon>
        <taxon>Pseudomonadota</taxon>
        <taxon>Gammaproteobacteria</taxon>
        <taxon>Enterobacterales</taxon>
        <taxon>Erwiniaceae</taxon>
        <taxon>Izhakiella</taxon>
    </lineage>
</organism>
<accession>A0A1I5AU11</accession>
<dbReference type="Proteomes" id="UP000242222">
    <property type="component" value="Unassembled WGS sequence"/>
</dbReference>
<dbReference type="AlphaFoldDB" id="A0A1I5AU11"/>
<dbReference type="EMBL" id="FOVC01000013">
    <property type="protein sequence ID" value="SFN65927.1"/>
    <property type="molecule type" value="Genomic_DNA"/>
</dbReference>
<name>A0A1I5AU11_9GAMM</name>
<dbReference type="STRING" id="1367852.SAMN05216516_11326"/>
<gene>
    <name evidence="1" type="ORF">SAMN05216516_11326</name>
</gene>
<dbReference type="RefSeq" id="WP_092879475.1">
    <property type="nucleotide sequence ID" value="NZ_FOVC01000013.1"/>
</dbReference>
<reference evidence="2" key="1">
    <citation type="submission" date="2016-10" db="EMBL/GenBank/DDBJ databases">
        <authorList>
            <person name="Varghese N."/>
            <person name="Submissions S."/>
        </authorList>
    </citation>
    <scope>NUCLEOTIDE SEQUENCE [LARGE SCALE GENOMIC DNA]</scope>
    <source>
        <strain evidence="2">N6PO6</strain>
    </source>
</reference>
<evidence type="ECO:0000313" key="1">
    <source>
        <dbReference type="EMBL" id="SFN65927.1"/>
    </source>
</evidence>
<sequence length="237" mass="25764">MKENSERVAACVLDVIALVPAVGQAVGLSAKFGKGLALGLNSGVRIAGRKGIKSSARALAERIKLPTTAELASLGKNTLRSMDPGLELVAGFSKTLGNSVVKLLSGENKNAALVNKIASSVQLNRLPEILKDEIQMLKLSHTEVKVPTVKISEIHGEPVYVRVNPETGERYGRRYIKNEPGELIELSNRAEKVKYPETRVKGLERWRSFDHEELTLKEVTSHHSGFSTTLDSSGKIT</sequence>
<protein>
    <submittedName>
        <fullName evidence="1">Uncharacterized protein</fullName>
    </submittedName>
</protein>
<evidence type="ECO:0000313" key="2">
    <source>
        <dbReference type="Proteomes" id="UP000242222"/>
    </source>
</evidence>
<proteinExistence type="predicted"/>
<keyword evidence="2" id="KW-1185">Reference proteome</keyword>